<evidence type="ECO:0000313" key="2">
    <source>
        <dbReference type="EMBL" id="MBY5951331.1"/>
    </source>
</evidence>
<sequence>MKSYLSKIAFSLLFYLSFSTFAHAQKSMQELAELNDKKWDKLVKSYKNNSTWIDQLQGLLNEDLVSEDNLPNPKKIGVLTMQIWDYSQTSSSTVAQTTVYTKNYLTPEGSNLVAETFLETMLPIFEDKFQAKGITLLEPDEYLTDAEKRKIYEEGPSRIDVSGLVKAFGAITSFLTNADKGEGSATASGYEFYPISPKTLSTDFKSPASLGLIVEELGLDAVLVLSVELRLEKNGKSMVLNGIQTGLVGPINDDESKEYKGRIGAGMMNMYRDGMSFSSVFFDDIEPFEIAKIDKSKGAIEEWYLDGLDVVTERMATDLIRGMEKFVALDKSKD</sequence>
<comment type="caution">
    <text evidence="2">The sequence shown here is derived from an EMBL/GenBank/DDBJ whole genome shotgun (WGS) entry which is preliminary data.</text>
</comment>
<feature type="chain" id="PRO_5046033101" evidence="1">
    <location>
        <begin position="25"/>
        <end position="334"/>
    </location>
</feature>
<dbReference type="EMBL" id="JAHVHP010000002">
    <property type="protein sequence ID" value="MBY5951331.1"/>
    <property type="molecule type" value="Genomic_DNA"/>
</dbReference>
<dbReference type="Proteomes" id="UP000766609">
    <property type="component" value="Unassembled WGS sequence"/>
</dbReference>
<name>A0ABS7N4S7_9BACT</name>
<protein>
    <submittedName>
        <fullName evidence="2">Uncharacterized protein</fullName>
    </submittedName>
</protein>
<keyword evidence="3" id="KW-1185">Reference proteome</keyword>
<feature type="signal peptide" evidence="1">
    <location>
        <begin position="1"/>
        <end position="24"/>
    </location>
</feature>
<reference evidence="2 3" key="1">
    <citation type="submission" date="2021-06" db="EMBL/GenBank/DDBJ databases">
        <title>44 bacteria genomes isolated from Dapeng, Shenzhen.</title>
        <authorList>
            <person name="Zheng W."/>
            <person name="Yu S."/>
            <person name="Huang Y."/>
        </authorList>
    </citation>
    <scope>NUCLEOTIDE SEQUENCE [LARGE SCALE GENOMIC DNA]</scope>
    <source>
        <strain evidence="2 3">DP5N14-6</strain>
    </source>
</reference>
<evidence type="ECO:0000256" key="1">
    <source>
        <dbReference type="SAM" id="SignalP"/>
    </source>
</evidence>
<accession>A0ABS7N4S7</accession>
<keyword evidence="1" id="KW-0732">Signal</keyword>
<proteinExistence type="predicted"/>
<dbReference type="RefSeq" id="WP_222584045.1">
    <property type="nucleotide sequence ID" value="NZ_JAHVHP010000002.1"/>
</dbReference>
<organism evidence="2 3">
    <name type="scientific">Algoriphagus marincola</name>
    <dbReference type="NCBI Taxonomy" id="264027"/>
    <lineage>
        <taxon>Bacteria</taxon>
        <taxon>Pseudomonadati</taxon>
        <taxon>Bacteroidota</taxon>
        <taxon>Cytophagia</taxon>
        <taxon>Cytophagales</taxon>
        <taxon>Cyclobacteriaceae</taxon>
        <taxon>Algoriphagus</taxon>
    </lineage>
</organism>
<gene>
    <name evidence="2" type="ORF">KUV23_10125</name>
</gene>
<evidence type="ECO:0000313" key="3">
    <source>
        <dbReference type="Proteomes" id="UP000766609"/>
    </source>
</evidence>